<name>A0A0W0D2S7_CANGB</name>
<protein>
    <submittedName>
        <fullName evidence="1">Cytochrome c oxidase assembly factor 1</fullName>
    </submittedName>
</protein>
<gene>
    <name evidence="1" type="ORF">AO440_002182</name>
</gene>
<dbReference type="VEuPathDB" id="FungiDB:GWK60_H06699"/>
<dbReference type="VEuPathDB" id="FungiDB:B1J91_H06743g"/>
<dbReference type="GO" id="GO:0033617">
    <property type="term" value="P:mitochondrial respiratory chain complex IV assembly"/>
    <property type="evidence" value="ECO:0007669"/>
    <property type="project" value="EnsemblFungi"/>
</dbReference>
<comment type="caution">
    <text evidence="1">The sequence shown here is derived from an EMBL/GenBank/DDBJ whole genome shotgun (WGS) entry which is preliminary data.</text>
</comment>
<dbReference type="OMA" id="EFLIHEW"/>
<dbReference type="PANTHER" id="PTHR28523">
    <property type="entry name" value="CYTOCHROME C OXIDASE ASSEMBLY FACTOR 1"/>
    <property type="match status" value="1"/>
</dbReference>
<evidence type="ECO:0000313" key="2">
    <source>
        <dbReference type="Proteomes" id="UP000054886"/>
    </source>
</evidence>
<accession>A0A0W0D2S7</accession>
<evidence type="ECO:0000313" key="1">
    <source>
        <dbReference type="EMBL" id="KTB04616.1"/>
    </source>
</evidence>
<dbReference type="PhylomeDB" id="A0A0W0D2S7"/>
<dbReference type="OrthoDB" id="2100652at2759"/>
<dbReference type="VEuPathDB" id="FungiDB:GVI51_H06633"/>
<dbReference type="PANTHER" id="PTHR28523:SF1">
    <property type="entry name" value="CYTOCHROME C OXIDASE ASSEMBLY FACTOR 1"/>
    <property type="match status" value="1"/>
</dbReference>
<dbReference type="GO" id="GO:0005743">
    <property type="term" value="C:mitochondrial inner membrane"/>
    <property type="evidence" value="ECO:0007669"/>
    <property type="project" value="EnsemblFungi"/>
</dbReference>
<dbReference type="VEuPathDB" id="FungiDB:CAGL0H06743g"/>
<sequence>MMSMLPSRMLRQRTALAAVRGLRTGSRVMVELKDKERPMTVNAELPDPMAGRRKRIAAFAAFSLATGSALAVIFNYEKTESAIVSNTMYYMRRSGQTIDALGENIEFAGVIPWVWGELNPVAGKINITFSVKGKKGVTGIVKLVADRENRREEFRIHEWSLTVPDKKIDLLAENPHSSFD</sequence>
<reference evidence="1 2" key="1">
    <citation type="submission" date="2015-10" db="EMBL/GenBank/DDBJ databases">
        <title>Draft genomes sequences of Candida glabrata isolates 1A, 1B, 2A, 2B, 3A and 3B.</title>
        <authorList>
            <person name="Haavelsrud O.E."/>
            <person name="Gaustad P."/>
        </authorList>
    </citation>
    <scope>NUCLEOTIDE SEQUENCE [LARGE SCALE GENOMIC DNA]</scope>
    <source>
        <strain evidence="1">910700640</strain>
    </source>
</reference>
<dbReference type="InterPro" id="IPR014807">
    <property type="entry name" value="Coa1"/>
</dbReference>
<dbReference type="Pfam" id="PF08695">
    <property type="entry name" value="Coa1"/>
    <property type="match status" value="1"/>
</dbReference>
<dbReference type="Proteomes" id="UP000054886">
    <property type="component" value="Unassembled WGS sequence"/>
</dbReference>
<proteinExistence type="predicted"/>
<dbReference type="EMBL" id="LLZZ01000116">
    <property type="protein sequence ID" value="KTB04616.1"/>
    <property type="molecule type" value="Genomic_DNA"/>
</dbReference>
<dbReference type="AlphaFoldDB" id="A0A0W0D2S7"/>
<dbReference type="InterPro" id="IPR042432">
    <property type="entry name" value="Coa1_fungi"/>
</dbReference>
<organism evidence="1 2">
    <name type="scientific">Candida glabrata</name>
    <name type="common">Yeast</name>
    <name type="synonym">Torulopsis glabrata</name>
    <dbReference type="NCBI Taxonomy" id="5478"/>
    <lineage>
        <taxon>Eukaryota</taxon>
        <taxon>Fungi</taxon>
        <taxon>Dikarya</taxon>
        <taxon>Ascomycota</taxon>
        <taxon>Saccharomycotina</taxon>
        <taxon>Saccharomycetes</taxon>
        <taxon>Saccharomycetales</taxon>
        <taxon>Saccharomycetaceae</taxon>
        <taxon>Nakaseomyces</taxon>
    </lineage>
</organism>